<organism evidence="1 2">
    <name type="scientific">Kingdonia uniflora</name>
    <dbReference type="NCBI Taxonomy" id="39325"/>
    <lineage>
        <taxon>Eukaryota</taxon>
        <taxon>Viridiplantae</taxon>
        <taxon>Streptophyta</taxon>
        <taxon>Embryophyta</taxon>
        <taxon>Tracheophyta</taxon>
        <taxon>Spermatophyta</taxon>
        <taxon>Magnoliopsida</taxon>
        <taxon>Ranunculales</taxon>
        <taxon>Circaeasteraceae</taxon>
        <taxon>Kingdonia</taxon>
    </lineage>
</organism>
<dbReference type="Proteomes" id="UP000541444">
    <property type="component" value="Unassembled WGS sequence"/>
</dbReference>
<evidence type="ECO:0000313" key="2">
    <source>
        <dbReference type="Proteomes" id="UP000541444"/>
    </source>
</evidence>
<dbReference type="AlphaFoldDB" id="A0A7J7KYM1"/>
<name>A0A7J7KYM1_9MAGN</name>
<gene>
    <name evidence="1" type="ORF">GIB67_027248</name>
</gene>
<proteinExistence type="predicted"/>
<keyword evidence="2" id="KW-1185">Reference proteome</keyword>
<comment type="caution">
    <text evidence="1">The sequence shown here is derived from an EMBL/GenBank/DDBJ whole genome shotgun (WGS) entry which is preliminary data.</text>
</comment>
<protein>
    <submittedName>
        <fullName evidence="1">Uncharacterized protein</fullName>
    </submittedName>
</protein>
<sequence length="53" mass="6099">MEISFSQTPTHVPLQINNKANSDKVSLDCSYDYFEITCIIGPAELMIFFTIRR</sequence>
<dbReference type="EMBL" id="JACGCM010002788">
    <property type="protein sequence ID" value="KAF6135374.1"/>
    <property type="molecule type" value="Genomic_DNA"/>
</dbReference>
<evidence type="ECO:0000313" key="1">
    <source>
        <dbReference type="EMBL" id="KAF6135374.1"/>
    </source>
</evidence>
<reference evidence="1 2" key="1">
    <citation type="journal article" date="2020" name="IScience">
        <title>Genome Sequencing of the Endangered Kingdonia uniflora (Circaeasteraceae, Ranunculales) Reveals Potential Mechanisms of Evolutionary Specialization.</title>
        <authorList>
            <person name="Sun Y."/>
            <person name="Deng T."/>
            <person name="Zhang A."/>
            <person name="Moore M.J."/>
            <person name="Landis J.B."/>
            <person name="Lin N."/>
            <person name="Zhang H."/>
            <person name="Zhang X."/>
            <person name="Huang J."/>
            <person name="Zhang X."/>
            <person name="Sun H."/>
            <person name="Wang H."/>
        </authorList>
    </citation>
    <scope>NUCLEOTIDE SEQUENCE [LARGE SCALE GENOMIC DNA]</scope>
    <source>
        <strain evidence="1">TB1705</strain>
        <tissue evidence="1">Leaf</tissue>
    </source>
</reference>
<accession>A0A7J7KYM1</accession>